<evidence type="ECO:0000313" key="2">
    <source>
        <dbReference type="Proteomes" id="UP001274896"/>
    </source>
</evidence>
<comment type="caution">
    <text evidence="1">The sequence shown here is derived from an EMBL/GenBank/DDBJ whole genome shotgun (WGS) entry which is preliminary data.</text>
</comment>
<proteinExistence type="predicted"/>
<accession>A0AAE0PSE5</accession>
<dbReference type="EMBL" id="JAUCMX010000029">
    <property type="protein sequence ID" value="KAK3507124.1"/>
    <property type="molecule type" value="Genomic_DNA"/>
</dbReference>
<dbReference type="AlphaFoldDB" id="A0AAE0PSE5"/>
<gene>
    <name evidence="1" type="ORF">QTP70_007819</name>
</gene>
<organism evidence="1 2">
    <name type="scientific">Hemibagrus guttatus</name>
    <dbReference type="NCBI Taxonomy" id="175788"/>
    <lineage>
        <taxon>Eukaryota</taxon>
        <taxon>Metazoa</taxon>
        <taxon>Chordata</taxon>
        <taxon>Craniata</taxon>
        <taxon>Vertebrata</taxon>
        <taxon>Euteleostomi</taxon>
        <taxon>Actinopterygii</taxon>
        <taxon>Neopterygii</taxon>
        <taxon>Teleostei</taxon>
        <taxon>Ostariophysi</taxon>
        <taxon>Siluriformes</taxon>
        <taxon>Bagridae</taxon>
        <taxon>Hemibagrus</taxon>
    </lineage>
</organism>
<name>A0AAE0PSE5_9TELE</name>
<protein>
    <submittedName>
        <fullName evidence="1">Uncharacterized protein</fullName>
    </submittedName>
</protein>
<sequence length="135" mass="14449">MLDMELPGRRQRGRPKRSLVQFSVETPDCLREEAVQQSGCLGPNATVLLSRRQEGEECVRGVCGVIHNAVGFADAACGVNVHNRGNRDYDDLLSCPHYPLQGLAIQHGAIPEPDSDAAAQDALSGPSVEAAGLSW</sequence>
<dbReference type="Proteomes" id="UP001274896">
    <property type="component" value="Unassembled WGS sequence"/>
</dbReference>
<keyword evidence="2" id="KW-1185">Reference proteome</keyword>
<reference evidence="1" key="1">
    <citation type="submission" date="2023-06" db="EMBL/GenBank/DDBJ databases">
        <title>Male Hemibagrus guttatus genome.</title>
        <authorList>
            <person name="Bian C."/>
        </authorList>
    </citation>
    <scope>NUCLEOTIDE SEQUENCE</scope>
    <source>
        <strain evidence="1">Male_cb2023</strain>
        <tissue evidence="1">Muscle</tissue>
    </source>
</reference>
<evidence type="ECO:0000313" key="1">
    <source>
        <dbReference type="EMBL" id="KAK3507124.1"/>
    </source>
</evidence>